<dbReference type="SUPFAM" id="SSF46785">
    <property type="entry name" value="Winged helix' DNA-binding domain"/>
    <property type="match status" value="1"/>
</dbReference>
<comment type="caution">
    <text evidence="6">The sequence shown here is derived from an EMBL/GenBank/DDBJ whole genome shotgun (WGS) entry which is preliminary data.</text>
</comment>
<dbReference type="PANTHER" id="PTHR30346:SF17">
    <property type="entry name" value="LYSR FAMILY TRANSCRIPTIONAL REGULATOR"/>
    <property type="match status" value="1"/>
</dbReference>
<dbReference type="FunFam" id="1.10.10.10:FF:000001">
    <property type="entry name" value="LysR family transcriptional regulator"/>
    <property type="match status" value="1"/>
</dbReference>
<dbReference type="Proteomes" id="UP000218934">
    <property type="component" value="Unassembled WGS sequence"/>
</dbReference>
<reference evidence="6 7" key="1">
    <citation type="submission" date="2017-09" db="EMBL/GenBank/DDBJ databases">
        <title>The Catabolism of 3,6-Dichlorosalicylic acid is Initiated by the Cytochrome P450 Monooxygenase DsmABC in Rhizorhabdus dicambivorans Ndbn-20.</title>
        <authorList>
            <person name="Na L."/>
        </authorList>
    </citation>
    <scope>NUCLEOTIDE SEQUENCE [LARGE SCALE GENOMIC DNA]</scope>
    <source>
        <strain evidence="6 7">Ndbn-20m</strain>
    </source>
</reference>
<dbReference type="PRINTS" id="PR00039">
    <property type="entry name" value="HTHLYSR"/>
</dbReference>
<accession>A0A2A4FRB5</accession>
<dbReference type="EMBL" id="NWUF01000024">
    <property type="protein sequence ID" value="PCE40659.1"/>
    <property type="molecule type" value="Genomic_DNA"/>
</dbReference>
<dbReference type="PROSITE" id="PS50931">
    <property type="entry name" value="HTH_LYSR"/>
    <property type="match status" value="1"/>
</dbReference>
<feature type="domain" description="HTH lysR-type" evidence="5">
    <location>
        <begin position="2"/>
        <end position="60"/>
    </location>
</feature>
<dbReference type="PANTHER" id="PTHR30346">
    <property type="entry name" value="TRANSCRIPTIONAL DUAL REGULATOR HCAR-RELATED"/>
    <property type="match status" value="1"/>
</dbReference>
<dbReference type="SUPFAM" id="SSF53850">
    <property type="entry name" value="Periplasmic binding protein-like II"/>
    <property type="match status" value="1"/>
</dbReference>
<dbReference type="Pfam" id="PF00126">
    <property type="entry name" value="HTH_1"/>
    <property type="match status" value="1"/>
</dbReference>
<dbReference type="AlphaFoldDB" id="A0A2A4FRB5"/>
<sequence length="311" mass="33760">MLDTKAVRSFIALSEDLHFTRTADRLAIAQSALSSQIRRLEDVVGAPLLHRRKRAAVSLTRTGEIFLAQARAAIAQLDRAERIGQLAARGEAGPVEIGYIFSAAICGILPAMLRVLRDQLPLLQLRPSMMETPQQIAAIADAKLDVGLIRPRSNYPEAVKAIPLYRETTLLALAASHPLAARDEIRAADLAGESFINPQFHANDGLGTKLRQLAELGGFALDPITQVNDFVTAACMAAGGHGVVLAPHSLRNITIEGLIFREIVDYRESLEIALAYRVDGSSAPALSILELVRELQRQFACDSTSALDRRT</sequence>
<dbReference type="Gene3D" id="3.40.190.10">
    <property type="entry name" value="Periplasmic binding protein-like II"/>
    <property type="match status" value="2"/>
</dbReference>
<proteinExistence type="inferred from homology"/>
<keyword evidence="2" id="KW-0805">Transcription regulation</keyword>
<dbReference type="CDD" id="cd08414">
    <property type="entry name" value="PBP2_LTTR_aromatics_like"/>
    <property type="match status" value="1"/>
</dbReference>
<evidence type="ECO:0000256" key="2">
    <source>
        <dbReference type="ARBA" id="ARBA00023015"/>
    </source>
</evidence>
<evidence type="ECO:0000256" key="3">
    <source>
        <dbReference type="ARBA" id="ARBA00023125"/>
    </source>
</evidence>
<dbReference type="GO" id="GO:0003677">
    <property type="term" value="F:DNA binding"/>
    <property type="evidence" value="ECO:0007669"/>
    <property type="project" value="UniProtKB-KW"/>
</dbReference>
<dbReference type="Gene3D" id="1.10.10.10">
    <property type="entry name" value="Winged helix-like DNA-binding domain superfamily/Winged helix DNA-binding domain"/>
    <property type="match status" value="1"/>
</dbReference>
<evidence type="ECO:0000259" key="5">
    <source>
        <dbReference type="PROSITE" id="PS50931"/>
    </source>
</evidence>
<evidence type="ECO:0000256" key="4">
    <source>
        <dbReference type="ARBA" id="ARBA00023163"/>
    </source>
</evidence>
<dbReference type="InterPro" id="IPR036388">
    <property type="entry name" value="WH-like_DNA-bd_sf"/>
</dbReference>
<dbReference type="InterPro" id="IPR036390">
    <property type="entry name" value="WH_DNA-bd_sf"/>
</dbReference>
<organism evidence="6 7">
    <name type="scientific">Rhizorhabdus dicambivorans</name>
    <dbReference type="NCBI Taxonomy" id="1850238"/>
    <lineage>
        <taxon>Bacteria</taxon>
        <taxon>Pseudomonadati</taxon>
        <taxon>Pseudomonadota</taxon>
        <taxon>Alphaproteobacteria</taxon>
        <taxon>Sphingomonadales</taxon>
        <taxon>Sphingomonadaceae</taxon>
        <taxon>Rhizorhabdus</taxon>
    </lineage>
</organism>
<keyword evidence="4" id="KW-0804">Transcription</keyword>
<comment type="similarity">
    <text evidence="1">Belongs to the LysR transcriptional regulatory family.</text>
</comment>
<dbReference type="RefSeq" id="WP_066964160.1">
    <property type="nucleotide sequence ID" value="NZ_CP023449.1"/>
</dbReference>
<keyword evidence="7" id="KW-1185">Reference proteome</keyword>
<evidence type="ECO:0000256" key="1">
    <source>
        <dbReference type="ARBA" id="ARBA00009437"/>
    </source>
</evidence>
<gene>
    <name evidence="6" type="ORF">COO09_18880</name>
</gene>
<dbReference type="KEGG" id="rdi:CMV14_04980"/>
<dbReference type="Pfam" id="PF03466">
    <property type="entry name" value="LysR_substrate"/>
    <property type="match status" value="1"/>
</dbReference>
<name>A0A2A4FRB5_9SPHN</name>
<dbReference type="GO" id="GO:0032993">
    <property type="term" value="C:protein-DNA complex"/>
    <property type="evidence" value="ECO:0007669"/>
    <property type="project" value="TreeGrafter"/>
</dbReference>
<evidence type="ECO:0000313" key="6">
    <source>
        <dbReference type="EMBL" id="PCE40659.1"/>
    </source>
</evidence>
<dbReference type="InterPro" id="IPR000847">
    <property type="entry name" value="LysR_HTH_N"/>
</dbReference>
<dbReference type="OrthoDB" id="9815174at2"/>
<protein>
    <submittedName>
        <fullName evidence="6">LysR family transcriptional regulator</fullName>
    </submittedName>
</protein>
<dbReference type="InterPro" id="IPR005119">
    <property type="entry name" value="LysR_subst-bd"/>
</dbReference>
<dbReference type="GO" id="GO:0003700">
    <property type="term" value="F:DNA-binding transcription factor activity"/>
    <property type="evidence" value="ECO:0007669"/>
    <property type="project" value="InterPro"/>
</dbReference>
<evidence type="ECO:0000313" key="7">
    <source>
        <dbReference type="Proteomes" id="UP000218934"/>
    </source>
</evidence>
<keyword evidence="3" id="KW-0238">DNA-binding</keyword>